<dbReference type="HOGENOM" id="CLU_3323705_0_0_0"/>
<sequence>MDSLQIKEVHLSHRLFILIEEKFRVHSQLSLLSINFDI</sequence>
<name>D5EDJ1_AMICL</name>
<reference evidence="1 2" key="1">
    <citation type="journal article" date="2010" name="Stand. Genomic Sci.">
        <title>Complete genome sequence of Aminobacterium colombiense type strain (ALA-1).</title>
        <authorList>
            <person name="Chertkov O."/>
            <person name="Sikorski J."/>
            <person name="Brambilla E."/>
            <person name="Lapidus A."/>
            <person name="Copeland A."/>
            <person name="Glavina Del Rio T."/>
            <person name="Nolan M."/>
            <person name="Lucas S."/>
            <person name="Tice H."/>
            <person name="Cheng J.F."/>
            <person name="Han C."/>
            <person name="Detter J.C."/>
            <person name="Bruce D."/>
            <person name="Tapia R."/>
            <person name="Goodwin L."/>
            <person name="Pitluck S."/>
            <person name="Liolios K."/>
            <person name="Ivanova N."/>
            <person name="Mavromatis K."/>
            <person name="Ovchinnikova G."/>
            <person name="Pati A."/>
            <person name="Chen A."/>
            <person name="Palaniappan K."/>
            <person name="Land M."/>
            <person name="Hauser L."/>
            <person name="Chang Y.J."/>
            <person name="Jeffries C.D."/>
            <person name="Spring S."/>
            <person name="Rohde M."/>
            <person name="Goker M."/>
            <person name="Bristow J."/>
            <person name="Eisen J.A."/>
            <person name="Markowitz V."/>
            <person name="Hugenholtz P."/>
            <person name="Kyrpides N.C."/>
            <person name="Klenk H.P."/>
        </authorList>
    </citation>
    <scope>NUCLEOTIDE SEQUENCE [LARGE SCALE GENOMIC DNA]</scope>
    <source>
        <strain evidence="2">DSM 12261 / ALA-1</strain>
    </source>
</reference>
<dbReference type="STRING" id="572547.Amico_0484"/>
<evidence type="ECO:0000313" key="1">
    <source>
        <dbReference type="EMBL" id="ADE56623.1"/>
    </source>
</evidence>
<protein>
    <submittedName>
        <fullName evidence="1">Uncharacterized protein</fullName>
    </submittedName>
</protein>
<gene>
    <name evidence="1" type="ordered locus">Amico_0484</name>
</gene>
<evidence type="ECO:0000313" key="2">
    <source>
        <dbReference type="Proteomes" id="UP000002366"/>
    </source>
</evidence>
<keyword evidence="2" id="KW-1185">Reference proteome</keyword>
<dbReference type="AlphaFoldDB" id="D5EDJ1"/>
<dbReference type="Proteomes" id="UP000002366">
    <property type="component" value="Chromosome"/>
</dbReference>
<accession>D5EDJ1</accession>
<proteinExistence type="predicted"/>
<dbReference type="EMBL" id="CP001997">
    <property type="protein sequence ID" value="ADE56623.1"/>
    <property type="molecule type" value="Genomic_DNA"/>
</dbReference>
<organism evidence="1 2">
    <name type="scientific">Aminobacterium colombiense (strain DSM 12261 / ALA-1)</name>
    <dbReference type="NCBI Taxonomy" id="572547"/>
    <lineage>
        <taxon>Bacteria</taxon>
        <taxon>Thermotogati</taxon>
        <taxon>Synergistota</taxon>
        <taxon>Synergistia</taxon>
        <taxon>Synergistales</taxon>
        <taxon>Aminobacteriaceae</taxon>
        <taxon>Aminobacterium</taxon>
    </lineage>
</organism>
<dbReference type="KEGG" id="aco:Amico_0484"/>